<dbReference type="RefSeq" id="WP_193803465.1">
    <property type="nucleotide sequence ID" value="NZ_JADEZV010000001.1"/>
</dbReference>
<dbReference type="Gene3D" id="1.20.1530.20">
    <property type="match status" value="1"/>
</dbReference>
<keyword evidence="3 5" id="KW-1133">Transmembrane helix</keyword>
<dbReference type="Pfam" id="PF01758">
    <property type="entry name" value="SBF"/>
    <property type="match status" value="1"/>
</dbReference>
<evidence type="ECO:0000256" key="1">
    <source>
        <dbReference type="ARBA" id="ARBA00004141"/>
    </source>
</evidence>
<reference evidence="6" key="1">
    <citation type="submission" date="2020-10" db="EMBL/GenBank/DDBJ databases">
        <title>Fervidococcus fontis strain 3639Fd - the first crenarchaeon capable of growth on lipids.</title>
        <authorList>
            <person name="Kochetkova T.V."/>
            <person name="Elcheninov A.G."/>
            <person name="Toschakov S.V."/>
            <person name="Kublanov I.V."/>
        </authorList>
    </citation>
    <scope>NUCLEOTIDE SEQUENCE</scope>
    <source>
        <strain evidence="6">3639Fd</strain>
    </source>
</reference>
<dbReference type="Proteomes" id="UP000652307">
    <property type="component" value="Unassembled WGS sequence"/>
</dbReference>
<keyword evidence="4 5" id="KW-0472">Membrane</keyword>
<evidence type="ECO:0008006" key="8">
    <source>
        <dbReference type="Google" id="ProtNLM"/>
    </source>
</evidence>
<evidence type="ECO:0000313" key="7">
    <source>
        <dbReference type="Proteomes" id="UP000652307"/>
    </source>
</evidence>
<evidence type="ECO:0000313" key="6">
    <source>
        <dbReference type="EMBL" id="MBE9390919.1"/>
    </source>
</evidence>
<gene>
    <name evidence="6" type="ORF">IOK49_02340</name>
</gene>
<evidence type="ECO:0000256" key="5">
    <source>
        <dbReference type="SAM" id="Phobius"/>
    </source>
</evidence>
<evidence type="ECO:0000256" key="4">
    <source>
        <dbReference type="ARBA" id="ARBA00023136"/>
    </source>
</evidence>
<dbReference type="InterPro" id="IPR038770">
    <property type="entry name" value="Na+/solute_symporter_sf"/>
</dbReference>
<proteinExistence type="predicted"/>
<accession>A0A843AH50</accession>
<dbReference type="EMBL" id="JADEZV010000001">
    <property type="protein sequence ID" value="MBE9390919.1"/>
    <property type="molecule type" value="Genomic_DNA"/>
</dbReference>
<dbReference type="InterPro" id="IPR002657">
    <property type="entry name" value="BilAc:Na_symport/Acr3"/>
</dbReference>
<evidence type="ECO:0000256" key="2">
    <source>
        <dbReference type="ARBA" id="ARBA00022692"/>
    </source>
</evidence>
<sequence length="49" mass="5305">MPVILGLYSRSISVPVPIGTILISLTEILILPLIAGQLTRIYIEKSVEA</sequence>
<feature type="transmembrane region" description="Helical" evidence="5">
    <location>
        <begin position="12"/>
        <end position="35"/>
    </location>
</feature>
<keyword evidence="2 5" id="KW-0812">Transmembrane</keyword>
<protein>
    <recommendedName>
        <fullName evidence="8">Arsenic resistance protein</fullName>
    </recommendedName>
</protein>
<evidence type="ECO:0000256" key="3">
    <source>
        <dbReference type="ARBA" id="ARBA00022989"/>
    </source>
</evidence>
<comment type="subcellular location">
    <subcellularLocation>
        <location evidence="1">Membrane</location>
        <topology evidence="1">Multi-pass membrane protein</topology>
    </subcellularLocation>
</comment>
<dbReference type="AlphaFoldDB" id="A0A843AH50"/>
<comment type="caution">
    <text evidence="6">The sequence shown here is derived from an EMBL/GenBank/DDBJ whole genome shotgun (WGS) entry which is preliminary data.</text>
</comment>
<name>A0A843AH50_9CREN</name>
<dbReference type="GO" id="GO:0016020">
    <property type="term" value="C:membrane"/>
    <property type="evidence" value="ECO:0007669"/>
    <property type="project" value="UniProtKB-SubCell"/>
</dbReference>
<organism evidence="6 7">
    <name type="scientific">Fervidicoccus fontis</name>
    <dbReference type="NCBI Taxonomy" id="683846"/>
    <lineage>
        <taxon>Archaea</taxon>
        <taxon>Thermoproteota</taxon>
        <taxon>Thermoprotei</taxon>
        <taxon>Fervidicoccales</taxon>
        <taxon>Fervidicoccaceae</taxon>
        <taxon>Fervidicoccus</taxon>
    </lineage>
</organism>